<evidence type="ECO:0000313" key="1">
    <source>
        <dbReference type="EMBL" id="AHL30111.1"/>
    </source>
</evidence>
<evidence type="ECO:0000313" key="2">
    <source>
        <dbReference type="Proteomes" id="UP000002313"/>
    </source>
</evidence>
<dbReference type="AlphaFoldDB" id="W8PGQ6"/>
<name>W8PGQ6_ENCIT</name>
<dbReference type="OrthoDB" id="2192750at2759"/>
<dbReference type="HOGENOM" id="CLU_2794607_0_0_1"/>
<dbReference type="EMBL" id="CP001947">
    <property type="protein sequence ID" value="AHL30111.1"/>
    <property type="molecule type" value="Genomic_DNA"/>
</dbReference>
<protein>
    <submittedName>
        <fullName evidence="1">Uncharacterized protein</fullName>
    </submittedName>
</protein>
<reference evidence="1 2" key="2">
    <citation type="journal article" date="2012" name="Proc. Natl. Acad. Sci. U.S.A.">
        <title>Gain and loss of multiple functionally related, horizontally transferred genes in the reduced genomes of two microsporidian parasites.</title>
        <authorList>
            <person name="Pombert J.-F."/>
            <person name="Selman M."/>
            <person name="Burki F."/>
            <person name="Bardell F.T."/>
            <person name="Farinelli L."/>
            <person name="Solter L.F."/>
            <person name="Whitman D.W."/>
            <person name="Weiss L.M."/>
            <person name="Corradi N."/>
            <person name="Keeling P.J."/>
        </authorList>
    </citation>
    <scope>NUCLEOTIDE SEQUENCE [LARGE SCALE GENOMIC DNA]</scope>
    <source>
        <strain evidence="1 2">ATCC 50506</strain>
    </source>
</reference>
<proteinExistence type="predicted"/>
<keyword evidence="2" id="KW-1185">Reference proteome</keyword>
<accession>W8PGQ6</accession>
<dbReference type="VEuPathDB" id="MicrosporidiaDB:Eint_060085"/>
<dbReference type="KEGG" id="ein:Eint_060085"/>
<reference evidence="1 2" key="1">
    <citation type="journal article" date="2010" name="Nat. Commun.">
        <title>The complete sequence of the smallest known nuclear genome from the microsporidian Encephalitozoon intestinalis.</title>
        <authorList>
            <person name="Corradi N."/>
            <person name="Pombert J.-F."/>
            <person name="Farinelli L."/>
            <person name="Didier E.S."/>
            <person name="Keeling P.J."/>
        </authorList>
    </citation>
    <scope>NUCLEOTIDE SEQUENCE [LARGE SCALE GENOMIC DNA]</scope>
    <source>
        <strain evidence="1 2">ATCC 50506</strain>
    </source>
</reference>
<dbReference type="GeneID" id="20314043"/>
<dbReference type="RefSeq" id="XP_009161856.1">
    <property type="nucleotide sequence ID" value="XM_009163592.1"/>
</dbReference>
<sequence>MIDLFFKVLVQTGSSEKAYGAVSNEINKRRLGFDNRSMGYDEAKRTFSRVVSVVEEVKRLKEVFKEG</sequence>
<gene>
    <name evidence="1" type="ORF">Eint_060085</name>
</gene>
<dbReference type="Proteomes" id="UP000002313">
    <property type="component" value="Chromosome VI"/>
</dbReference>
<organism evidence="1 2">
    <name type="scientific">Encephalitozoon intestinalis (strain ATCC 50506)</name>
    <name type="common">Microsporidian parasite</name>
    <name type="synonym">Septata intestinalis</name>
    <dbReference type="NCBI Taxonomy" id="876142"/>
    <lineage>
        <taxon>Eukaryota</taxon>
        <taxon>Fungi</taxon>
        <taxon>Fungi incertae sedis</taxon>
        <taxon>Microsporidia</taxon>
        <taxon>Unikaryonidae</taxon>
        <taxon>Encephalitozoon</taxon>
    </lineage>
</organism>